<organism evidence="1 2">
    <name type="scientific">Phytophthora nicotianae (strain INRA-310)</name>
    <name type="common">Phytophthora parasitica</name>
    <dbReference type="NCBI Taxonomy" id="761204"/>
    <lineage>
        <taxon>Eukaryota</taxon>
        <taxon>Sar</taxon>
        <taxon>Stramenopiles</taxon>
        <taxon>Oomycota</taxon>
        <taxon>Peronosporomycetes</taxon>
        <taxon>Peronosporales</taxon>
        <taxon>Peronosporaceae</taxon>
        <taxon>Phytophthora</taxon>
    </lineage>
</organism>
<dbReference type="RefSeq" id="XP_008906046.1">
    <property type="nucleotide sequence ID" value="XM_008907798.1"/>
</dbReference>
<reference evidence="2" key="1">
    <citation type="submission" date="2011-12" db="EMBL/GenBank/DDBJ databases">
        <authorList>
            <consortium name="The Broad Institute Genome Sequencing Platform"/>
            <person name="Russ C."/>
            <person name="Tyler B."/>
            <person name="Panabieres F."/>
            <person name="Shan W."/>
            <person name="Tripathy S."/>
            <person name="Grunwald N."/>
            <person name="Machado M."/>
            <person name="Young S.K."/>
            <person name="Zeng Q."/>
            <person name="Gargeya S."/>
            <person name="Fitzgerald M."/>
            <person name="Haas B."/>
            <person name="Abouelleil A."/>
            <person name="Alvarado L."/>
            <person name="Arachchi H.M."/>
            <person name="Berlin A."/>
            <person name="Chapman S.B."/>
            <person name="Gearin G."/>
            <person name="Goldberg J."/>
            <person name="Griggs A."/>
            <person name="Gujja S."/>
            <person name="Hansen M."/>
            <person name="Heiman D."/>
            <person name="Howarth C."/>
            <person name="Larimer J."/>
            <person name="Lui A."/>
            <person name="MacDonald P.J.P."/>
            <person name="McCowen C."/>
            <person name="Montmayeur A."/>
            <person name="Murphy C."/>
            <person name="Neiman D."/>
            <person name="Pearson M."/>
            <person name="Priest M."/>
            <person name="Roberts A."/>
            <person name="Saif S."/>
            <person name="Shea T."/>
            <person name="Sisk P."/>
            <person name="Stolte C."/>
            <person name="Sykes S."/>
            <person name="Wortman J."/>
            <person name="Nusbaum C."/>
            <person name="Birren B."/>
        </authorList>
    </citation>
    <scope>NUCLEOTIDE SEQUENCE [LARGE SCALE GENOMIC DNA]</scope>
    <source>
        <strain evidence="2">INRA-310</strain>
    </source>
</reference>
<evidence type="ECO:0000313" key="2">
    <source>
        <dbReference type="Proteomes" id="UP000018817"/>
    </source>
</evidence>
<name>W2Q8I9_PHYN3</name>
<protein>
    <submittedName>
        <fullName evidence="1">Uncharacterized protein</fullName>
    </submittedName>
</protein>
<dbReference type="GeneID" id="20181192"/>
<accession>W2Q8I9</accession>
<dbReference type="Proteomes" id="UP000018817">
    <property type="component" value="Unassembled WGS sequence"/>
</dbReference>
<reference evidence="1 2" key="2">
    <citation type="submission" date="2013-11" db="EMBL/GenBank/DDBJ databases">
        <title>The Genome Sequence of Phytophthora parasitica INRA-310.</title>
        <authorList>
            <consortium name="The Broad Institute Genomics Platform"/>
            <person name="Russ C."/>
            <person name="Tyler B."/>
            <person name="Panabieres F."/>
            <person name="Shan W."/>
            <person name="Tripathy S."/>
            <person name="Grunwald N."/>
            <person name="Machado M."/>
            <person name="Johnson C.S."/>
            <person name="Arredondo F."/>
            <person name="Hong C."/>
            <person name="Coffey M."/>
            <person name="Young S.K."/>
            <person name="Zeng Q."/>
            <person name="Gargeya S."/>
            <person name="Fitzgerald M."/>
            <person name="Abouelleil A."/>
            <person name="Alvarado L."/>
            <person name="Chapman S.B."/>
            <person name="Gainer-Dewar J."/>
            <person name="Goldberg J."/>
            <person name="Griggs A."/>
            <person name="Gujja S."/>
            <person name="Hansen M."/>
            <person name="Howarth C."/>
            <person name="Imamovic A."/>
            <person name="Ireland A."/>
            <person name="Larimer J."/>
            <person name="McCowan C."/>
            <person name="Murphy C."/>
            <person name="Pearson M."/>
            <person name="Poon T.W."/>
            <person name="Priest M."/>
            <person name="Roberts A."/>
            <person name="Saif S."/>
            <person name="Shea T."/>
            <person name="Sykes S."/>
            <person name="Wortman J."/>
            <person name="Nusbaum C."/>
            <person name="Birren B."/>
        </authorList>
    </citation>
    <scope>NUCLEOTIDE SEQUENCE [LARGE SCALE GENOMIC DNA]</scope>
    <source>
        <strain evidence="1 2">INRA-310</strain>
    </source>
</reference>
<dbReference type="VEuPathDB" id="FungiDB:PPTG_11671"/>
<sequence length="44" mass="4938">MLRSSCLTQRCSVDCTTLILATQRNSSTLRLDALLRQQKPSLKS</sequence>
<dbReference type="EMBL" id="KI669587">
    <property type="protein sequence ID" value="ETN08859.1"/>
    <property type="molecule type" value="Genomic_DNA"/>
</dbReference>
<gene>
    <name evidence="1" type="ORF">PPTG_11671</name>
</gene>
<evidence type="ECO:0000313" key="1">
    <source>
        <dbReference type="EMBL" id="ETN08859.1"/>
    </source>
</evidence>
<proteinExistence type="predicted"/>
<dbReference type="AlphaFoldDB" id="W2Q8I9"/>